<evidence type="ECO:0000259" key="5">
    <source>
        <dbReference type="Pfam" id="PF13360"/>
    </source>
</evidence>
<organism evidence="6 7">
    <name type="scientific">Leucothrix arctica</name>
    <dbReference type="NCBI Taxonomy" id="1481894"/>
    <lineage>
        <taxon>Bacteria</taxon>
        <taxon>Pseudomonadati</taxon>
        <taxon>Pseudomonadota</taxon>
        <taxon>Gammaproteobacteria</taxon>
        <taxon>Thiotrichales</taxon>
        <taxon>Thiotrichaceae</taxon>
        <taxon>Leucothrix</taxon>
    </lineage>
</organism>
<dbReference type="SUPFAM" id="SSF50998">
    <property type="entry name" value="Quinoprotein alcohol dehydrogenase-like"/>
    <property type="match status" value="1"/>
</dbReference>
<dbReference type="Proteomes" id="UP000245506">
    <property type="component" value="Unassembled WGS sequence"/>
</dbReference>
<proteinExistence type="inferred from homology"/>
<dbReference type="GO" id="GO:0051205">
    <property type="term" value="P:protein insertion into membrane"/>
    <property type="evidence" value="ECO:0007669"/>
    <property type="project" value="UniProtKB-UniRule"/>
</dbReference>
<evidence type="ECO:0000256" key="3">
    <source>
        <dbReference type="ARBA" id="ARBA00023237"/>
    </source>
</evidence>
<dbReference type="SMART" id="SM00564">
    <property type="entry name" value="PQQ"/>
    <property type="match status" value="6"/>
</dbReference>
<reference evidence="6 7" key="1">
    <citation type="submission" date="2018-05" db="EMBL/GenBank/DDBJ databases">
        <title>Leucothrix arctica sp. nov., isolated from Arctic seawater.</title>
        <authorList>
            <person name="Choi A."/>
            <person name="Baek K."/>
        </authorList>
    </citation>
    <scope>NUCLEOTIDE SEQUENCE [LARGE SCALE GENOMIC DNA]</scope>
    <source>
        <strain evidence="6 7">IMCC9719</strain>
    </source>
</reference>
<feature type="domain" description="Pyrrolo-quinoline quinone repeat" evidence="5">
    <location>
        <begin position="103"/>
        <end position="333"/>
    </location>
</feature>
<comment type="function">
    <text evidence="4">Part of the outer membrane protein assembly complex, which is involved in assembly and insertion of beta-barrel proteins into the outer membrane.</text>
</comment>
<dbReference type="InterPro" id="IPR017687">
    <property type="entry name" value="BamB"/>
</dbReference>
<dbReference type="PANTHER" id="PTHR34512">
    <property type="entry name" value="CELL SURFACE PROTEIN"/>
    <property type="match status" value="1"/>
</dbReference>
<accession>A0A317CA94</accession>
<dbReference type="Pfam" id="PF13360">
    <property type="entry name" value="PQQ_2"/>
    <property type="match status" value="1"/>
</dbReference>
<comment type="subcellular location">
    <subcellularLocation>
        <location evidence="4">Cell outer membrane</location>
        <topology evidence="4">Lipid-anchor</topology>
    </subcellularLocation>
</comment>
<protein>
    <recommendedName>
        <fullName evidence="4">Outer membrane protein assembly factor BamB</fullName>
    </recommendedName>
</protein>
<dbReference type="GO" id="GO:0009279">
    <property type="term" value="C:cell outer membrane"/>
    <property type="evidence" value="ECO:0007669"/>
    <property type="project" value="UniProtKB-SubCell"/>
</dbReference>
<gene>
    <name evidence="4 6" type="primary">bamB</name>
    <name evidence="6" type="ORF">DKT75_13285</name>
</gene>
<keyword evidence="4" id="KW-0564">Palmitate</keyword>
<keyword evidence="4" id="KW-0449">Lipoprotein</keyword>
<comment type="subunit">
    <text evidence="4">Part of the Bam complex.</text>
</comment>
<evidence type="ECO:0000256" key="1">
    <source>
        <dbReference type="ARBA" id="ARBA00022729"/>
    </source>
</evidence>
<keyword evidence="2 4" id="KW-0472">Membrane</keyword>
<dbReference type="EMBL" id="QGKL01000035">
    <property type="protein sequence ID" value="PWQ95309.1"/>
    <property type="molecule type" value="Genomic_DNA"/>
</dbReference>
<keyword evidence="3 4" id="KW-0998">Cell outer membrane</keyword>
<dbReference type="InterPro" id="IPR015943">
    <property type="entry name" value="WD40/YVTN_repeat-like_dom_sf"/>
</dbReference>
<evidence type="ECO:0000313" key="6">
    <source>
        <dbReference type="EMBL" id="PWQ95309.1"/>
    </source>
</evidence>
<dbReference type="PROSITE" id="PS51257">
    <property type="entry name" value="PROKAR_LIPOPROTEIN"/>
    <property type="match status" value="1"/>
</dbReference>
<evidence type="ECO:0000256" key="2">
    <source>
        <dbReference type="ARBA" id="ARBA00023136"/>
    </source>
</evidence>
<dbReference type="NCBIfam" id="TIGR03300">
    <property type="entry name" value="assembly_YfgL"/>
    <property type="match status" value="1"/>
</dbReference>
<dbReference type="PANTHER" id="PTHR34512:SF30">
    <property type="entry name" value="OUTER MEMBRANE PROTEIN ASSEMBLY FACTOR BAMB"/>
    <property type="match status" value="1"/>
</dbReference>
<dbReference type="Gene3D" id="2.130.10.10">
    <property type="entry name" value="YVTN repeat-like/Quinoprotein amine dehydrogenase"/>
    <property type="match status" value="1"/>
</dbReference>
<keyword evidence="1 4" id="KW-0732">Signal</keyword>
<comment type="similarity">
    <text evidence="4">Belongs to the BamB family.</text>
</comment>
<dbReference type="GO" id="GO:0043165">
    <property type="term" value="P:Gram-negative-bacterium-type cell outer membrane assembly"/>
    <property type="evidence" value="ECO:0007669"/>
    <property type="project" value="UniProtKB-UniRule"/>
</dbReference>
<evidence type="ECO:0000313" key="7">
    <source>
        <dbReference type="Proteomes" id="UP000245506"/>
    </source>
</evidence>
<dbReference type="HAMAP" id="MF_00923">
    <property type="entry name" value="OM_assembly_BamB"/>
    <property type="match status" value="1"/>
</dbReference>
<dbReference type="InterPro" id="IPR011047">
    <property type="entry name" value="Quinoprotein_ADH-like_sf"/>
</dbReference>
<comment type="caution">
    <text evidence="6">The sequence shown here is derived from an EMBL/GenBank/DDBJ whole genome shotgun (WGS) entry which is preliminary data.</text>
</comment>
<evidence type="ECO:0000256" key="4">
    <source>
        <dbReference type="HAMAP-Rule" id="MF_00923"/>
    </source>
</evidence>
<sequence length="409" mass="42788">MITLVKERNHVNKRLPPHVLNSILVLSASIGISACSGQSFPGSQLLGGQQKASYVAPVLKPLEKITSTATASKLWQVNTGTALSHVKIHPYANNIAVYAAAGSGVSAWDKNSGKSLWKQSLGEHITGGVNGGEGFVFAGTNSGKAVALDATTGAIKWISNVETEVLAVSKASLGVVVVRTIDGKLHGLNSKNGEILWQRVQRTPELSLYGASVPLVVSNGVIAGFDNGVVAAYGLKTGQPVWEIKLSTQKSGSEVDKLADIDGRLKSLGTALFTSNGNGRIVGANIGEGTVGWTRAFSSFTGAEANAGGVYSTDDNGNVWKLNPKNGQQMWKQDALENRQPTAPTLTQDGSHIVVADKQGNIHWIATPKGKITSRISGDPAGYNTPPLNSDGVIYTLGRSGVLTATKSQ</sequence>
<dbReference type="InterPro" id="IPR018391">
    <property type="entry name" value="PQQ_b-propeller_rpt"/>
</dbReference>
<keyword evidence="7" id="KW-1185">Reference proteome</keyword>
<name>A0A317CA94_9GAMM</name>
<dbReference type="InterPro" id="IPR002372">
    <property type="entry name" value="PQQ_rpt_dom"/>
</dbReference>
<dbReference type="AlphaFoldDB" id="A0A317CA94"/>